<keyword evidence="1" id="KW-0547">Nucleotide-binding</keyword>
<dbReference type="AlphaFoldDB" id="A0A9D5CC40"/>
<reference evidence="7" key="2">
    <citation type="journal article" date="2022" name="Hortic Res">
        <title>The genome of Dioscorea zingiberensis sheds light on the biosynthesis, origin and evolution of the medicinally important diosgenin saponins.</title>
        <authorList>
            <person name="Li Y."/>
            <person name="Tan C."/>
            <person name="Li Z."/>
            <person name="Guo J."/>
            <person name="Li S."/>
            <person name="Chen X."/>
            <person name="Wang C."/>
            <person name="Dai X."/>
            <person name="Yang H."/>
            <person name="Song W."/>
            <person name="Hou L."/>
            <person name="Xu J."/>
            <person name="Tong Z."/>
            <person name="Xu A."/>
            <person name="Yuan X."/>
            <person name="Wang W."/>
            <person name="Yang Q."/>
            <person name="Chen L."/>
            <person name="Sun Z."/>
            <person name="Wang K."/>
            <person name="Pan B."/>
            <person name="Chen J."/>
            <person name="Bao Y."/>
            <person name="Liu F."/>
            <person name="Qi X."/>
            <person name="Gang D.R."/>
            <person name="Wen J."/>
            <person name="Li J."/>
        </authorList>
    </citation>
    <scope>NUCLEOTIDE SEQUENCE</scope>
    <source>
        <strain evidence="7">Dzin_1.0</strain>
    </source>
</reference>
<dbReference type="Proteomes" id="UP001085076">
    <property type="component" value="Miscellaneous, Linkage group lg06"/>
</dbReference>
<dbReference type="InterPro" id="IPR016151">
    <property type="entry name" value="DNA_mismatch_repair_MutS_N"/>
</dbReference>
<dbReference type="Gene3D" id="3.40.1170.10">
    <property type="entry name" value="DNA repair protein MutS, domain I"/>
    <property type="match status" value="1"/>
</dbReference>
<evidence type="ECO:0000313" key="7">
    <source>
        <dbReference type="EMBL" id="KAJ0970391.1"/>
    </source>
</evidence>
<evidence type="ECO:0000256" key="3">
    <source>
        <dbReference type="ARBA" id="ARBA00022840"/>
    </source>
</evidence>
<sequence length="1207" mass="134980">MHRLVANSIMLHSPRWLLNSFLRRWPALPRRFRTSPLPQLVERKYYLKSHRTMKGIPKATRRLKSHNKDLCEDTSHSHILWWKERMQMCKKPSTIQLVKRLEYSNLLGLDVSLKNGSLKEGTLNMEILQFKSRFPREVLLCRVGDFYEAIGFDACVLVEHAGLNPFGGLRSDSIPRAGCPVVCIVEEVQGPTQARSRKGRFISGHAYPGSPYVFGLAGGDQDVDFPEPMPVVGISRSAKGYCMISVLEMMKTFSAEDGLTEEAIVTKLRTCRYHHLFLHTSLRHNSSGTSRWGEFGEGGLLWGECNGKSFEWFDGIPVEELLCKVRDIYGMDDEAAFRNVTISSEKRPQPLYLGTATQIGVIATEGIPSLLKVLLPSNYVGLPVLYIRDLLLNPPAYETASAIQVGPTNLELFLAEACRLMSNVSCSIPDFTCISAAKLVKLLESKEANHIEFCRINNVVDDILHMNRNSELSKILHVLLEPTWAATGLQVNYEIMVHESGWISHRIDEIISRNDEKGQEISSFELIPQDFFEDMESSWKGRVKRIHAVEAFEEVDKAAKALSIAIREDFLPIVSRVKSVMSSFGGPKGEICYARDHEAVWFKGKRFMPSVWANTPGEEEMKQLKPATDSKGKKVGEEWFTTTKVENALSRYHEACEKARNKVLELLRGLSAELQNKINILVFSSMLLVIAKALSGHVSEGRRREWAFPCLVEFIKNEGKETMESINRMELRGLSPYWFDASQGNAIKNNVEMQSVFLLTGPNGGGKSSLLRSICAAALLGICGLMVPADLAVIPHFDSVMLHMKAYDSPADGKSSFQIEMSEIRSIVMAATSRSLVLVDEICRGTETAKGTCIAGSIIENLDHIGCLGIVSTHLHGIFDLPLVVKNVVYKAMGSEILDGVVRPTWKLIDGVCKESLAFETAQREGLPETIVRRARELYISVNATDQRSAEIGLNVDRLNPMIHRKDLSKVCDSSVTPVGQFPPGTMLALQNEVENAVTAICQEKLMELYKKKSTLECVEVKCIVIGTREQPPPSTVGASCIYVLFRPDNKIYVGQTDDLVGRVRAHRSKDGMQNATFIYIVVPGKSIASQLETLLIHQLPRQGFRLVNKADGLEMNEFQKRRQMQSQQQHPGCMGRMINMFDLNAGMPRTKLLTDRAHRDASPTRRNQSNLVNKALDPVGVPIRDKSTPLQMVKELKKSSSDKKSS</sequence>
<evidence type="ECO:0000259" key="6">
    <source>
        <dbReference type="PROSITE" id="PS00486"/>
    </source>
</evidence>
<dbReference type="OrthoDB" id="10252754at2759"/>
<dbReference type="PANTHER" id="PTHR48448">
    <property type="entry name" value="MUTL PROTEIN ISOFORM 1"/>
    <property type="match status" value="1"/>
</dbReference>
<dbReference type="PANTHER" id="PTHR48448:SF1">
    <property type="entry name" value="MUTL PROTEIN ISOFORM 1"/>
    <property type="match status" value="1"/>
</dbReference>
<dbReference type="GO" id="GO:0006298">
    <property type="term" value="P:mismatch repair"/>
    <property type="evidence" value="ECO:0007669"/>
    <property type="project" value="InterPro"/>
</dbReference>
<dbReference type="SUPFAM" id="SSF82771">
    <property type="entry name" value="GIY-YIG endonuclease"/>
    <property type="match status" value="1"/>
</dbReference>
<gene>
    <name evidence="7" type="ORF">J5N97_023268</name>
</gene>
<dbReference type="Pfam" id="PF01541">
    <property type="entry name" value="GIY-YIG"/>
    <property type="match status" value="1"/>
</dbReference>
<dbReference type="InterPro" id="IPR035901">
    <property type="entry name" value="GIY-YIG_endonuc_sf"/>
</dbReference>
<dbReference type="InterPro" id="IPR000305">
    <property type="entry name" value="GIY-YIG_endonuc"/>
</dbReference>
<keyword evidence="3" id="KW-0067">ATP-binding</keyword>
<dbReference type="SUPFAM" id="SSF55271">
    <property type="entry name" value="DNA repair protein MutS, domain I"/>
    <property type="match status" value="1"/>
</dbReference>
<comment type="caution">
    <text evidence="7">The sequence shown here is derived from an EMBL/GenBank/DDBJ whole genome shotgun (WGS) entry which is preliminary data.</text>
</comment>
<evidence type="ECO:0000256" key="2">
    <source>
        <dbReference type="ARBA" id="ARBA00022763"/>
    </source>
</evidence>
<name>A0A9D5CC40_9LILI</name>
<dbReference type="PROSITE" id="PS00486">
    <property type="entry name" value="DNA_MISMATCH_REPAIR_2"/>
    <property type="match status" value="1"/>
</dbReference>
<dbReference type="FunFam" id="3.40.50.300:FF:001188">
    <property type="entry name" value="DNA mismatch repair protein"/>
    <property type="match status" value="1"/>
</dbReference>
<dbReference type="InterPro" id="IPR000432">
    <property type="entry name" value="DNA_mismatch_repair_MutS_C"/>
</dbReference>
<protein>
    <recommendedName>
        <fullName evidence="6">DNA mismatch repair proteins mutS family domain-containing protein</fullName>
    </recommendedName>
</protein>
<dbReference type="GO" id="GO:0005524">
    <property type="term" value="F:ATP binding"/>
    <property type="evidence" value="ECO:0007669"/>
    <property type="project" value="UniProtKB-KW"/>
</dbReference>
<dbReference type="Gene3D" id="3.40.50.300">
    <property type="entry name" value="P-loop containing nucleotide triphosphate hydrolases"/>
    <property type="match status" value="1"/>
</dbReference>
<dbReference type="SMART" id="SM00534">
    <property type="entry name" value="MUTSac"/>
    <property type="match status" value="1"/>
</dbReference>
<dbReference type="GO" id="GO:0030983">
    <property type="term" value="F:mismatched DNA binding"/>
    <property type="evidence" value="ECO:0007669"/>
    <property type="project" value="InterPro"/>
</dbReference>
<evidence type="ECO:0000313" key="8">
    <source>
        <dbReference type="Proteomes" id="UP001085076"/>
    </source>
</evidence>
<dbReference type="Pfam" id="PF00488">
    <property type="entry name" value="MutS_V"/>
    <property type="match status" value="1"/>
</dbReference>
<dbReference type="EMBL" id="JAGGNH010000006">
    <property type="protein sequence ID" value="KAJ0970391.1"/>
    <property type="molecule type" value="Genomic_DNA"/>
</dbReference>
<organism evidence="7 8">
    <name type="scientific">Dioscorea zingiberensis</name>
    <dbReference type="NCBI Taxonomy" id="325984"/>
    <lineage>
        <taxon>Eukaryota</taxon>
        <taxon>Viridiplantae</taxon>
        <taxon>Streptophyta</taxon>
        <taxon>Embryophyta</taxon>
        <taxon>Tracheophyta</taxon>
        <taxon>Spermatophyta</taxon>
        <taxon>Magnoliopsida</taxon>
        <taxon>Liliopsida</taxon>
        <taxon>Dioscoreales</taxon>
        <taxon>Dioscoreaceae</taxon>
        <taxon>Dioscorea</taxon>
    </lineage>
</organism>
<accession>A0A9D5CC40</accession>
<keyword evidence="8" id="KW-1185">Reference proteome</keyword>
<feature type="domain" description="DNA mismatch repair proteins mutS family" evidence="6">
    <location>
        <begin position="835"/>
        <end position="851"/>
    </location>
</feature>
<reference evidence="7" key="1">
    <citation type="submission" date="2021-03" db="EMBL/GenBank/DDBJ databases">
        <authorList>
            <person name="Li Z."/>
            <person name="Yang C."/>
        </authorList>
    </citation>
    <scope>NUCLEOTIDE SEQUENCE</scope>
    <source>
        <strain evidence="7">Dzin_1.0</strain>
        <tissue evidence="7">Leaf</tissue>
    </source>
</reference>
<evidence type="ECO:0000256" key="5">
    <source>
        <dbReference type="SAM" id="MobiDB-lite"/>
    </source>
</evidence>
<keyword evidence="4" id="KW-0238">DNA-binding</keyword>
<dbReference type="InterPro" id="IPR053276">
    <property type="entry name" value="MtDNA_mismatch_repair_MutS"/>
</dbReference>
<dbReference type="InterPro" id="IPR027417">
    <property type="entry name" value="P-loop_NTPase"/>
</dbReference>
<dbReference type="SUPFAM" id="SSF52540">
    <property type="entry name" value="P-loop containing nucleoside triphosphate hydrolases"/>
    <property type="match status" value="1"/>
</dbReference>
<keyword evidence="2" id="KW-0227">DNA damage</keyword>
<dbReference type="CDD" id="cd03243">
    <property type="entry name" value="ABC_MutS_homologs"/>
    <property type="match status" value="1"/>
</dbReference>
<evidence type="ECO:0000256" key="4">
    <source>
        <dbReference type="ARBA" id="ARBA00023125"/>
    </source>
</evidence>
<proteinExistence type="predicted"/>
<evidence type="ECO:0000256" key="1">
    <source>
        <dbReference type="ARBA" id="ARBA00022741"/>
    </source>
</evidence>
<feature type="compositionally biased region" description="Basic and acidic residues" evidence="5">
    <location>
        <begin position="1195"/>
        <end position="1207"/>
    </location>
</feature>
<feature type="region of interest" description="Disordered" evidence="5">
    <location>
        <begin position="1157"/>
        <end position="1207"/>
    </location>
</feature>